<dbReference type="Gene3D" id="3.30.450.150">
    <property type="entry name" value="Haem-degrading domain"/>
    <property type="match status" value="1"/>
</dbReference>
<reference evidence="2 3" key="1">
    <citation type="submission" date="2019-09" db="EMBL/GenBank/DDBJ databases">
        <title>Taxonomic organization of the family Brucellaceae based on a phylogenomic approach.</title>
        <authorList>
            <person name="Leclercq S."/>
            <person name="Cloeckaert A."/>
            <person name="Zygmunt M.S."/>
        </authorList>
    </citation>
    <scope>NUCLEOTIDE SEQUENCE [LARGE SCALE GENOMIC DNA]</scope>
    <source>
        <strain evidence="2 3">CCUG 34461</strain>
    </source>
</reference>
<dbReference type="PANTHER" id="PTHR34309">
    <property type="entry name" value="SLR1406 PROTEIN"/>
    <property type="match status" value="1"/>
</dbReference>
<dbReference type="InterPro" id="IPR038084">
    <property type="entry name" value="PduO/GlcC-like_sf"/>
</dbReference>
<dbReference type="EMBL" id="WBWX01000004">
    <property type="protein sequence ID" value="KAB2797619.1"/>
    <property type="molecule type" value="Genomic_DNA"/>
</dbReference>
<dbReference type="SUPFAM" id="SSF143744">
    <property type="entry name" value="GlcG-like"/>
    <property type="match status" value="1"/>
</dbReference>
<evidence type="ECO:0000313" key="3">
    <source>
        <dbReference type="Proteomes" id="UP000441102"/>
    </source>
</evidence>
<dbReference type="Proteomes" id="UP000441102">
    <property type="component" value="Unassembled WGS sequence"/>
</dbReference>
<dbReference type="InterPro" id="IPR052517">
    <property type="entry name" value="GlcG_carb_metab_protein"/>
</dbReference>
<feature type="chain" id="PRO_5041035627" evidence="1">
    <location>
        <begin position="27"/>
        <end position="164"/>
    </location>
</feature>
<organism evidence="2 3">
    <name type="scientific">Brucella anthropi</name>
    <name type="common">Ochrobactrum anthropi</name>
    <dbReference type="NCBI Taxonomy" id="529"/>
    <lineage>
        <taxon>Bacteria</taxon>
        <taxon>Pseudomonadati</taxon>
        <taxon>Pseudomonadota</taxon>
        <taxon>Alphaproteobacteria</taxon>
        <taxon>Hyphomicrobiales</taxon>
        <taxon>Brucellaceae</taxon>
        <taxon>Brucella/Ochrobactrum group</taxon>
        <taxon>Brucella</taxon>
    </lineage>
</organism>
<dbReference type="PANTHER" id="PTHR34309:SF1">
    <property type="entry name" value="PROTEIN GLCG"/>
    <property type="match status" value="1"/>
</dbReference>
<dbReference type="AlphaFoldDB" id="A0A011U6P3"/>
<dbReference type="RefSeq" id="WP_036589403.1">
    <property type="nucleotide sequence ID" value="NZ_CP064062.1"/>
</dbReference>
<dbReference type="Pfam" id="PF03928">
    <property type="entry name" value="HbpS-like"/>
    <property type="match status" value="1"/>
</dbReference>
<gene>
    <name evidence="2" type="ORF">F9L06_15090</name>
</gene>
<evidence type="ECO:0000313" key="2">
    <source>
        <dbReference type="EMBL" id="KAB2797619.1"/>
    </source>
</evidence>
<sequence length="164" mass="16598">MSAHSVRSIASLTATMTLAAAFPALAIELPTKPYLTLEAARSVVAAAEKEATANGWPCVISVVDAEGLPILTIRMDNASVPAGVELAPGKARTAALFRRESGALEDAINGARPAAITARGFVLMRGGVPITVNGTIVGAIGVSADTPDHDQQIAKAGAAALTTK</sequence>
<feature type="signal peptide" evidence="1">
    <location>
        <begin position="1"/>
        <end position="26"/>
    </location>
</feature>
<keyword evidence="1" id="KW-0732">Signal</keyword>
<evidence type="ECO:0000256" key="1">
    <source>
        <dbReference type="SAM" id="SignalP"/>
    </source>
</evidence>
<dbReference type="GeneID" id="61315661"/>
<comment type="caution">
    <text evidence="2">The sequence shown here is derived from an EMBL/GenBank/DDBJ whole genome shotgun (WGS) entry which is preliminary data.</text>
</comment>
<proteinExistence type="predicted"/>
<accession>A0A011U6P3</accession>
<protein>
    <submittedName>
        <fullName evidence="2">Heme-binding protein</fullName>
    </submittedName>
</protein>
<name>A0A011U6P3_BRUAN</name>
<dbReference type="InterPro" id="IPR005624">
    <property type="entry name" value="PduO/GlcC-like"/>
</dbReference>